<organism evidence="2 3">
    <name type="scientific">Nannocystis radixulma</name>
    <dbReference type="NCBI Taxonomy" id="2995305"/>
    <lineage>
        <taxon>Bacteria</taxon>
        <taxon>Pseudomonadati</taxon>
        <taxon>Myxococcota</taxon>
        <taxon>Polyangia</taxon>
        <taxon>Nannocystales</taxon>
        <taxon>Nannocystaceae</taxon>
        <taxon>Nannocystis</taxon>
    </lineage>
</organism>
<accession>A0ABT5BH84</accession>
<feature type="compositionally biased region" description="Basic and acidic residues" evidence="1">
    <location>
        <begin position="681"/>
        <end position="690"/>
    </location>
</feature>
<feature type="compositionally biased region" description="Low complexity" evidence="1">
    <location>
        <begin position="567"/>
        <end position="602"/>
    </location>
</feature>
<comment type="caution">
    <text evidence="2">The sequence shown here is derived from an EMBL/GenBank/DDBJ whole genome shotgun (WGS) entry which is preliminary data.</text>
</comment>
<feature type="region of interest" description="Disordered" evidence="1">
    <location>
        <begin position="673"/>
        <end position="695"/>
    </location>
</feature>
<dbReference type="RefSeq" id="WP_272004055.1">
    <property type="nucleotide sequence ID" value="NZ_JAQNDN010000019.1"/>
</dbReference>
<evidence type="ECO:0000313" key="2">
    <source>
        <dbReference type="EMBL" id="MDC0672397.1"/>
    </source>
</evidence>
<proteinExistence type="predicted"/>
<gene>
    <name evidence="2" type="ORF">POL58_31905</name>
</gene>
<reference evidence="2 3" key="1">
    <citation type="submission" date="2022-11" db="EMBL/GenBank/DDBJ databases">
        <title>Minimal conservation of predation-associated metabolite biosynthetic gene clusters underscores biosynthetic potential of Myxococcota including descriptions for ten novel species: Archangium lansinium sp. nov., Myxococcus landrumus sp. nov., Nannocystis bai.</title>
        <authorList>
            <person name="Ahearne A."/>
            <person name="Stevens C."/>
            <person name="Dowd S."/>
        </authorList>
    </citation>
    <scope>NUCLEOTIDE SEQUENCE [LARGE SCALE GENOMIC DNA]</scope>
    <source>
        <strain evidence="2 3">NCELM</strain>
    </source>
</reference>
<evidence type="ECO:0000256" key="1">
    <source>
        <dbReference type="SAM" id="MobiDB-lite"/>
    </source>
</evidence>
<protein>
    <submittedName>
        <fullName evidence="2">Uncharacterized protein</fullName>
    </submittedName>
</protein>
<dbReference type="EMBL" id="JAQNDN010000019">
    <property type="protein sequence ID" value="MDC0672397.1"/>
    <property type="molecule type" value="Genomic_DNA"/>
</dbReference>
<dbReference type="Proteomes" id="UP001217838">
    <property type="component" value="Unassembled WGS sequence"/>
</dbReference>
<feature type="region of interest" description="Disordered" evidence="1">
    <location>
        <begin position="558"/>
        <end position="652"/>
    </location>
</feature>
<evidence type="ECO:0000313" key="3">
    <source>
        <dbReference type="Proteomes" id="UP001217838"/>
    </source>
</evidence>
<sequence length="724" mass="74581">MVWRRETEYEISQIEGVRIGVDGALVDPVPFTLSPVGLAGARGPAVGFDGTNHVVVWSRRLDGGPNPEKLLASRVTPAGVVLDPGGVLLAEYHGNLDDFNRVDVAANNAGATVAWSRDGYDDAGPFVLDVETARLTTDGVAAKDPPLAGATGVDVALAGDASGGALLAWSAGAIVGLRLSDTGAAIEPAPRAISAHMNAEEVRAAASDGDNFLVLWASNDRDLFGARVTPLGTVLDAGGIAIPGQADEFDVVFDGENYLLVGLRRVVDTDDQCHAVRIRPDGTVVDPGPTPLPMCIRLPALAHGDAGVLLVGTDCEYDPLLGAFGFSAVLLDPADMTVSAVHKLTEGPEGSMIHAPVVAFDGENFLAAWFFGGVVVGQRLGPTGAPLGPSFVIAEPPPGTNFHDLSLHLGADVFLVLWADTLGLHATFVATDGSLVTPQSILISPPEVLYPSWPCRGSHWQMGACPEAVFADDRFVVTWRTRSGESVPETLDLAVAELEPSGVLHGPVALSAAPEGEGGAALAVNDHGDVLAAYTRFVADSAVSSRRAHARILKSPFDLAAGGSGEGPSSSSSDATSASTFGPGSSGEGPSSASSDATSASTFGPGSSGEAPAFATDAGNASTSDPRDPGGSGDTGPVDSSGPDASACSLPGRQSAPTLLMLLALLARRRRPPGPQVLVGRQDRRGDAGGRGRRRVWPRGQEHKVPRHRLGCSQHRLGLCQRQV</sequence>
<keyword evidence="3" id="KW-1185">Reference proteome</keyword>
<name>A0ABT5BH84_9BACT</name>